<reference evidence="4" key="2">
    <citation type="submission" date="2020-04" db="EMBL/GenBank/DDBJ databases">
        <authorList>
            <consortium name="NCBI Genome Project"/>
        </authorList>
    </citation>
    <scope>NUCLEOTIDE SEQUENCE</scope>
    <source>
        <strain evidence="4">CBS 304.34</strain>
    </source>
</reference>
<name>A0A6A6YCQ2_9PEZI</name>
<evidence type="ECO:0000313" key="3">
    <source>
        <dbReference type="Proteomes" id="UP000504636"/>
    </source>
</evidence>
<evidence type="ECO:0000313" key="2">
    <source>
        <dbReference type="EMBL" id="KAF2805617.1"/>
    </source>
</evidence>
<dbReference type="EMBL" id="MU003709">
    <property type="protein sequence ID" value="KAF2805617.1"/>
    <property type="molecule type" value="Genomic_DNA"/>
</dbReference>
<feature type="region of interest" description="Disordered" evidence="1">
    <location>
        <begin position="138"/>
        <end position="157"/>
    </location>
</feature>
<evidence type="ECO:0000256" key="1">
    <source>
        <dbReference type="SAM" id="MobiDB-lite"/>
    </source>
</evidence>
<sequence length="218" mass="22920">MLHSAFDPPSPARGLGPRGSGSAVGGNGPTSPHKPRGSGQRVLLFPANMAGSWRAAHGRQPSESECDALGAVERAAARPGGPQISPRTAGPCLRRCGKLSTWRRRQPAALPRPSWGPENEASVDSRPVTVGHVIAASLGPSSRRLDRPPAPSGARSSSAITVAIASPQSPAWMCRLPHGRHLIRRKRHSAAAAASSIDLTPLIVSRSRTARQLLPRTR</sequence>
<feature type="region of interest" description="Disordered" evidence="1">
    <location>
        <begin position="1"/>
        <end position="42"/>
    </location>
</feature>
<reference evidence="4" key="3">
    <citation type="submission" date="2025-04" db="UniProtKB">
        <authorList>
            <consortium name="RefSeq"/>
        </authorList>
    </citation>
    <scope>IDENTIFICATION</scope>
    <source>
        <strain evidence="4">CBS 304.34</strain>
    </source>
</reference>
<organism evidence="2">
    <name type="scientific">Mytilinidion resinicola</name>
    <dbReference type="NCBI Taxonomy" id="574789"/>
    <lineage>
        <taxon>Eukaryota</taxon>
        <taxon>Fungi</taxon>
        <taxon>Dikarya</taxon>
        <taxon>Ascomycota</taxon>
        <taxon>Pezizomycotina</taxon>
        <taxon>Dothideomycetes</taxon>
        <taxon>Pleosporomycetidae</taxon>
        <taxon>Mytilinidiales</taxon>
        <taxon>Mytilinidiaceae</taxon>
        <taxon>Mytilinidion</taxon>
    </lineage>
</organism>
<dbReference type="RefSeq" id="XP_033572581.1">
    <property type="nucleotide sequence ID" value="XM_033712380.1"/>
</dbReference>
<evidence type="ECO:0000313" key="4">
    <source>
        <dbReference type="RefSeq" id="XP_033572581.1"/>
    </source>
</evidence>
<feature type="region of interest" description="Disordered" evidence="1">
    <location>
        <begin position="104"/>
        <end position="123"/>
    </location>
</feature>
<dbReference type="Proteomes" id="UP000504636">
    <property type="component" value="Unplaced"/>
</dbReference>
<gene>
    <name evidence="2 4" type="ORF">BDZ99DRAFT_108098</name>
</gene>
<reference evidence="2 4" key="1">
    <citation type="journal article" date="2020" name="Stud. Mycol.">
        <title>101 Dothideomycetes genomes: a test case for predicting lifestyles and emergence of pathogens.</title>
        <authorList>
            <person name="Haridas S."/>
            <person name="Albert R."/>
            <person name="Binder M."/>
            <person name="Bloem J."/>
            <person name="Labutti K."/>
            <person name="Salamov A."/>
            <person name="Andreopoulos B."/>
            <person name="Baker S."/>
            <person name="Barry K."/>
            <person name="Bills G."/>
            <person name="Bluhm B."/>
            <person name="Cannon C."/>
            <person name="Castanera R."/>
            <person name="Culley D."/>
            <person name="Daum C."/>
            <person name="Ezra D."/>
            <person name="Gonzalez J."/>
            <person name="Henrissat B."/>
            <person name="Kuo A."/>
            <person name="Liang C."/>
            <person name="Lipzen A."/>
            <person name="Lutzoni F."/>
            <person name="Magnuson J."/>
            <person name="Mondo S."/>
            <person name="Nolan M."/>
            <person name="Ohm R."/>
            <person name="Pangilinan J."/>
            <person name="Park H.-J."/>
            <person name="Ramirez L."/>
            <person name="Alfaro M."/>
            <person name="Sun H."/>
            <person name="Tritt A."/>
            <person name="Yoshinaga Y."/>
            <person name="Zwiers L.-H."/>
            <person name="Turgeon B."/>
            <person name="Goodwin S."/>
            <person name="Spatafora J."/>
            <person name="Crous P."/>
            <person name="Grigoriev I."/>
        </authorList>
    </citation>
    <scope>NUCLEOTIDE SEQUENCE</scope>
    <source>
        <strain evidence="2 4">CBS 304.34</strain>
    </source>
</reference>
<protein>
    <submittedName>
        <fullName evidence="2 4">Uncharacterized protein</fullName>
    </submittedName>
</protein>
<dbReference type="AlphaFoldDB" id="A0A6A6YCQ2"/>
<keyword evidence="3" id="KW-1185">Reference proteome</keyword>
<accession>A0A6A6YCQ2</accession>
<proteinExistence type="predicted"/>
<dbReference type="GeneID" id="54453273"/>
<feature type="compositionally biased region" description="Gly residues" evidence="1">
    <location>
        <begin position="16"/>
        <end position="28"/>
    </location>
</feature>